<sequence length="341" mass="36076">MRPRGYLLLAARRCSRLGAAEAAALLAALDAVVAALVLHGATAHNGGEAHAIGLLFLSLLCSDLHSALLLEHRYDLSRQLAHRHDDTAEARASCHEIRRVAAQGAVDLVSLCRARLLAQLSLGAPDEWDPPLRALASSPDHPFAPYWAMLASGFEVEADRRDRRHDFAPASPPLSRFLLYLILLLSPTSDDALSPLEVSELEGFLSSSSSTRVQLASPLLSCEALRSLSLTALRLSNACGLDFLDEQLSPHAAEATPNPSAPQGDELSSHSAERVARLLCRVAAPPAARLAPFVRAAPRPPGEAPPPPVDAFAAITFACLGADEALACLKVPPPPSSSLSP</sequence>
<keyword evidence="2" id="KW-1185">Reference proteome</keyword>
<evidence type="ECO:0000313" key="2">
    <source>
        <dbReference type="Proteomes" id="UP001515480"/>
    </source>
</evidence>
<comment type="caution">
    <text evidence="1">The sequence shown here is derived from an EMBL/GenBank/DDBJ whole genome shotgun (WGS) entry which is preliminary data.</text>
</comment>
<organism evidence="1 2">
    <name type="scientific">Prymnesium parvum</name>
    <name type="common">Toxic golden alga</name>
    <dbReference type="NCBI Taxonomy" id="97485"/>
    <lineage>
        <taxon>Eukaryota</taxon>
        <taxon>Haptista</taxon>
        <taxon>Haptophyta</taxon>
        <taxon>Prymnesiophyceae</taxon>
        <taxon>Prymnesiales</taxon>
        <taxon>Prymnesiaceae</taxon>
        <taxon>Prymnesium</taxon>
    </lineage>
</organism>
<proteinExistence type="predicted"/>
<protein>
    <recommendedName>
        <fullName evidence="3">Nuclear pore complex protein Nup85</fullName>
    </recommendedName>
</protein>
<dbReference type="AlphaFoldDB" id="A0AB34I8G3"/>
<dbReference type="Proteomes" id="UP001515480">
    <property type="component" value="Unassembled WGS sequence"/>
</dbReference>
<evidence type="ECO:0000313" key="1">
    <source>
        <dbReference type="EMBL" id="KAL1495316.1"/>
    </source>
</evidence>
<gene>
    <name evidence="1" type="ORF">AB1Y20_017174</name>
</gene>
<dbReference type="EMBL" id="JBGBPQ010000033">
    <property type="protein sequence ID" value="KAL1495316.1"/>
    <property type="molecule type" value="Genomic_DNA"/>
</dbReference>
<name>A0AB34I8G3_PRYPA</name>
<reference evidence="1 2" key="1">
    <citation type="journal article" date="2024" name="Science">
        <title>Giant polyketide synthase enzymes in the biosynthesis of giant marine polyether toxins.</title>
        <authorList>
            <person name="Fallon T.R."/>
            <person name="Shende V.V."/>
            <person name="Wierzbicki I.H."/>
            <person name="Pendleton A.L."/>
            <person name="Watervoot N.F."/>
            <person name="Auber R.P."/>
            <person name="Gonzalez D.J."/>
            <person name="Wisecaver J.H."/>
            <person name="Moore B.S."/>
        </authorList>
    </citation>
    <scope>NUCLEOTIDE SEQUENCE [LARGE SCALE GENOMIC DNA]</scope>
    <source>
        <strain evidence="1 2">12B1</strain>
    </source>
</reference>
<evidence type="ECO:0008006" key="3">
    <source>
        <dbReference type="Google" id="ProtNLM"/>
    </source>
</evidence>
<accession>A0AB34I8G3</accession>